<evidence type="ECO:0000313" key="2">
    <source>
        <dbReference type="EMBL" id="THH34100.1"/>
    </source>
</evidence>
<name>A0A4S4NDL8_9APHY</name>
<evidence type="ECO:0000313" key="3">
    <source>
        <dbReference type="Proteomes" id="UP000308730"/>
    </source>
</evidence>
<keyword evidence="3" id="KW-1185">Reference proteome</keyword>
<gene>
    <name evidence="2" type="ORF">EUX98_g120</name>
</gene>
<protein>
    <submittedName>
        <fullName evidence="2">Uncharacterized protein</fullName>
    </submittedName>
</protein>
<feature type="region of interest" description="Disordered" evidence="1">
    <location>
        <begin position="106"/>
        <end position="287"/>
    </location>
</feature>
<proteinExistence type="predicted"/>
<accession>A0A4S4NDL8</accession>
<dbReference type="AlphaFoldDB" id="A0A4S4NDL8"/>
<comment type="caution">
    <text evidence="2">The sequence shown here is derived from an EMBL/GenBank/DDBJ whole genome shotgun (WGS) entry which is preliminary data.</text>
</comment>
<dbReference type="EMBL" id="SGPM01000001">
    <property type="protein sequence ID" value="THH34100.1"/>
    <property type="molecule type" value="Genomic_DNA"/>
</dbReference>
<dbReference type="OrthoDB" id="3258282at2759"/>
<dbReference type="Proteomes" id="UP000308730">
    <property type="component" value="Unassembled WGS sequence"/>
</dbReference>
<evidence type="ECO:0000256" key="1">
    <source>
        <dbReference type="SAM" id="MobiDB-lite"/>
    </source>
</evidence>
<reference evidence="2 3" key="1">
    <citation type="submission" date="2019-02" db="EMBL/GenBank/DDBJ databases">
        <title>Genome sequencing of the rare red list fungi Antrodiella citrinella (Flaviporus citrinellus).</title>
        <authorList>
            <person name="Buettner E."/>
            <person name="Kellner H."/>
        </authorList>
    </citation>
    <scope>NUCLEOTIDE SEQUENCE [LARGE SCALE GENOMIC DNA]</scope>
    <source>
        <strain evidence="2 3">DSM 108506</strain>
    </source>
</reference>
<feature type="compositionally biased region" description="Polar residues" evidence="1">
    <location>
        <begin position="107"/>
        <end position="125"/>
    </location>
</feature>
<feature type="compositionally biased region" description="Basic and acidic residues" evidence="1">
    <location>
        <begin position="299"/>
        <end position="309"/>
    </location>
</feature>
<feature type="region of interest" description="Disordered" evidence="1">
    <location>
        <begin position="299"/>
        <end position="327"/>
    </location>
</feature>
<sequence length="456" mass="52154">MIYAHLLRAEILELAKDKAASWDGIMEIRHLKDRMIRKCQRLSRGASIRDKNTSRVMFFTVHAPPDFRMKEMERWFRAQGPEVMQAEEVMTRTTPYCCDKCGPLLPQTAQSQTRRTHSGSRTTAKGVSERIARRPSASQLGSTSRQPQSGPRAQPQKQARSETSPPPLPVPTRSRSVSRNVPAARQQSSSRTPPYVPTPDPSRHASLAHGLRTEHPGRANLQSPDPVPIPHRPPHEHYDDDEGQDVDIPVVDRSPSPVHDQRHDDDDLYADDDPLSTPPIAHTPNSNQTGFALETIHEFGGEPGQERPRPTLPRRRSSLKKSGSMSRLSIISQTKSVSWAMDKDWMDQMAKFEEVTKEAEIAAKELDDVRAAYYDEVHEMRNIFDRVNAAEETIRHETESLRRDDSALRDQEYKLLHMLERMEYKESEYHKTVITVLEETRRVVQLCDKKRDHHDV</sequence>
<organism evidence="2 3">
    <name type="scientific">Antrodiella citrinella</name>
    <dbReference type="NCBI Taxonomy" id="2447956"/>
    <lineage>
        <taxon>Eukaryota</taxon>
        <taxon>Fungi</taxon>
        <taxon>Dikarya</taxon>
        <taxon>Basidiomycota</taxon>
        <taxon>Agaricomycotina</taxon>
        <taxon>Agaricomycetes</taxon>
        <taxon>Polyporales</taxon>
        <taxon>Steccherinaceae</taxon>
        <taxon>Antrodiella</taxon>
    </lineage>
</organism>
<feature type="compositionally biased region" description="Polar residues" evidence="1">
    <location>
        <begin position="136"/>
        <end position="163"/>
    </location>
</feature>
<feature type="compositionally biased region" description="Polar residues" evidence="1">
    <location>
        <begin position="173"/>
        <end position="192"/>
    </location>
</feature>